<feature type="region of interest" description="Disordered" evidence="1">
    <location>
        <begin position="85"/>
        <end position="125"/>
    </location>
</feature>
<organism evidence="2">
    <name type="scientific">Clastoptera arizonana</name>
    <name type="common">Arizona spittle bug</name>
    <dbReference type="NCBI Taxonomy" id="38151"/>
    <lineage>
        <taxon>Eukaryota</taxon>
        <taxon>Metazoa</taxon>
        <taxon>Ecdysozoa</taxon>
        <taxon>Arthropoda</taxon>
        <taxon>Hexapoda</taxon>
        <taxon>Insecta</taxon>
        <taxon>Pterygota</taxon>
        <taxon>Neoptera</taxon>
        <taxon>Paraneoptera</taxon>
        <taxon>Hemiptera</taxon>
        <taxon>Auchenorrhyncha</taxon>
        <taxon>Cercopoidea</taxon>
        <taxon>Clastopteridae</taxon>
        <taxon>Clastoptera</taxon>
    </lineage>
</organism>
<gene>
    <name evidence="2" type="ORF">g.25919</name>
</gene>
<feature type="compositionally biased region" description="Acidic residues" evidence="1">
    <location>
        <begin position="102"/>
        <end position="125"/>
    </location>
</feature>
<evidence type="ECO:0000256" key="1">
    <source>
        <dbReference type="SAM" id="MobiDB-lite"/>
    </source>
</evidence>
<dbReference type="AlphaFoldDB" id="A0A1B6D7N4"/>
<accession>A0A1B6D7N4</accession>
<evidence type="ECO:0000313" key="2">
    <source>
        <dbReference type="EMBL" id="JAS21703.1"/>
    </source>
</evidence>
<reference evidence="2" key="1">
    <citation type="submission" date="2015-12" db="EMBL/GenBank/DDBJ databases">
        <title>De novo transcriptome assembly of four potential Pierce s Disease insect vectors from Arizona vineyards.</title>
        <authorList>
            <person name="Tassone E.E."/>
        </authorList>
    </citation>
    <scope>NUCLEOTIDE SEQUENCE</scope>
</reference>
<protein>
    <submittedName>
        <fullName evidence="2">Uncharacterized protein</fullName>
    </submittedName>
</protein>
<proteinExistence type="predicted"/>
<sequence>MQSAISWNQALNKARQEQRNCALDLQTWTIQFPQSKRSKMTKPMPKPGHYPLALIPGQYADYYRGYTPQELRYFPINTVLYGPMRPNEMHIMGGGSDGSQSESEDSSSSDDSSDTSSDDETEEDEREICKICGNDKSKNCSHCNIGISNSKLVELFQ</sequence>
<name>A0A1B6D7N4_9HEMI</name>
<dbReference type="EMBL" id="GEDC01015595">
    <property type="protein sequence ID" value="JAS21703.1"/>
    <property type="molecule type" value="Transcribed_RNA"/>
</dbReference>